<evidence type="ECO:0000256" key="4">
    <source>
        <dbReference type="ARBA" id="ARBA00022692"/>
    </source>
</evidence>
<evidence type="ECO:0000256" key="6">
    <source>
        <dbReference type="ARBA" id="ARBA00023136"/>
    </source>
</evidence>
<gene>
    <name evidence="9" type="ORF">SAMN05443547_2178</name>
</gene>
<evidence type="ECO:0000256" key="1">
    <source>
        <dbReference type="ARBA" id="ARBA00004651"/>
    </source>
</evidence>
<dbReference type="OrthoDB" id="9791874at2"/>
<feature type="transmembrane region" description="Helical" evidence="7">
    <location>
        <begin position="147"/>
        <end position="165"/>
    </location>
</feature>
<feature type="transmembrane region" description="Helical" evidence="7">
    <location>
        <begin position="6"/>
        <end position="23"/>
    </location>
</feature>
<evidence type="ECO:0000256" key="2">
    <source>
        <dbReference type="ARBA" id="ARBA00008193"/>
    </source>
</evidence>
<evidence type="ECO:0000259" key="8">
    <source>
        <dbReference type="Pfam" id="PF03458"/>
    </source>
</evidence>
<proteinExistence type="inferred from homology"/>
<dbReference type="EMBL" id="FRYK01000004">
    <property type="protein sequence ID" value="SHO73805.1"/>
    <property type="molecule type" value="Genomic_DNA"/>
</dbReference>
<feature type="domain" description="Glycine transporter" evidence="8">
    <location>
        <begin position="90"/>
        <end position="163"/>
    </location>
</feature>
<keyword evidence="4 7" id="KW-0812">Transmembrane</keyword>
<dbReference type="Proteomes" id="UP000184611">
    <property type="component" value="Unassembled WGS sequence"/>
</dbReference>
<feature type="transmembrane region" description="Helical" evidence="7">
    <location>
        <begin position="88"/>
        <end position="104"/>
    </location>
</feature>
<comment type="similarity">
    <text evidence="2">Belongs to the UPF0126 family.</text>
</comment>
<feature type="transmembrane region" description="Helical" evidence="7">
    <location>
        <begin position="63"/>
        <end position="81"/>
    </location>
</feature>
<keyword evidence="10" id="KW-1185">Reference proteome</keyword>
<keyword evidence="5 7" id="KW-1133">Transmembrane helix</keyword>
<feature type="domain" description="Glycine transporter" evidence="8">
    <location>
        <begin position="4"/>
        <end position="78"/>
    </location>
</feature>
<dbReference type="InterPro" id="IPR005115">
    <property type="entry name" value="Gly_transporter"/>
</dbReference>
<comment type="subcellular location">
    <subcellularLocation>
        <location evidence="1">Cell membrane</location>
        <topology evidence="1">Multi-pass membrane protein</topology>
    </subcellularLocation>
</comment>
<dbReference type="PANTHER" id="PTHR30506:SF3">
    <property type="entry name" value="UPF0126 INNER MEMBRANE PROTEIN YADS-RELATED"/>
    <property type="match status" value="1"/>
</dbReference>
<dbReference type="RefSeq" id="WP_073584326.1">
    <property type="nucleotide sequence ID" value="NZ_CBCSEA010000007.1"/>
</dbReference>
<dbReference type="PANTHER" id="PTHR30506">
    <property type="entry name" value="INNER MEMBRANE PROTEIN"/>
    <property type="match status" value="1"/>
</dbReference>
<protein>
    <submittedName>
        <fullName evidence="9">Uncharacterized membrane protein YeiH</fullName>
    </submittedName>
</protein>
<name>A0A1M7ZY55_9FLAO</name>
<feature type="transmembrane region" description="Helical" evidence="7">
    <location>
        <begin position="110"/>
        <end position="135"/>
    </location>
</feature>
<organism evidence="9 10">
    <name type="scientific">Flavobacterium cucumis</name>
    <dbReference type="NCBI Taxonomy" id="416016"/>
    <lineage>
        <taxon>Bacteria</taxon>
        <taxon>Pseudomonadati</taxon>
        <taxon>Bacteroidota</taxon>
        <taxon>Flavobacteriia</taxon>
        <taxon>Flavobacteriales</taxon>
        <taxon>Flavobacteriaceae</taxon>
        <taxon>Flavobacterium</taxon>
    </lineage>
</organism>
<dbReference type="Pfam" id="PF03458">
    <property type="entry name" value="Gly_transporter"/>
    <property type="match status" value="2"/>
</dbReference>
<feature type="transmembrane region" description="Helical" evidence="7">
    <location>
        <begin position="30"/>
        <end position="51"/>
    </location>
</feature>
<evidence type="ECO:0000313" key="10">
    <source>
        <dbReference type="Proteomes" id="UP000184611"/>
    </source>
</evidence>
<dbReference type="GO" id="GO:0005886">
    <property type="term" value="C:plasma membrane"/>
    <property type="evidence" value="ECO:0007669"/>
    <property type="project" value="UniProtKB-SubCell"/>
</dbReference>
<evidence type="ECO:0000313" key="9">
    <source>
        <dbReference type="EMBL" id="SHO73805.1"/>
    </source>
</evidence>
<reference evidence="10" key="1">
    <citation type="submission" date="2016-12" db="EMBL/GenBank/DDBJ databases">
        <authorList>
            <person name="Varghese N."/>
            <person name="Submissions S."/>
        </authorList>
    </citation>
    <scope>NUCLEOTIDE SEQUENCE [LARGE SCALE GENOMIC DNA]</scope>
    <source>
        <strain evidence="10">DSM 18830</strain>
    </source>
</reference>
<evidence type="ECO:0000256" key="3">
    <source>
        <dbReference type="ARBA" id="ARBA00022475"/>
    </source>
</evidence>
<evidence type="ECO:0000256" key="7">
    <source>
        <dbReference type="SAM" id="Phobius"/>
    </source>
</evidence>
<keyword evidence="3" id="KW-1003">Cell membrane</keyword>
<feature type="transmembrane region" description="Helical" evidence="7">
    <location>
        <begin position="171"/>
        <end position="192"/>
    </location>
</feature>
<evidence type="ECO:0000256" key="5">
    <source>
        <dbReference type="ARBA" id="ARBA00022989"/>
    </source>
</evidence>
<accession>A0A1M7ZY55</accession>
<dbReference type="AlphaFoldDB" id="A0A1M7ZY55"/>
<sequence>MFELLDVTGTLVFAISGALTAIYKKLDLFGVYCIAFVTALGGGTIRDVMIGRTPVGWMLDIDYVYIITIGFVLSIVFNHYLERLRISMFLFDTIGLGVFTLIGLEKGIEFGLSPVVCVILGTLTATFGGVIRDILCNEIPVLFRKEIYATLCIAGGILFFILQKLQVQGDFISLTVALFIISFRLIAFKYNWSLPIGSVFARKE</sequence>
<keyword evidence="6 7" id="KW-0472">Membrane</keyword>